<dbReference type="PANTHER" id="PTHR43742:SF10">
    <property type="entry name" value="TRIMETHYLAMINE-N-OXIDE REDUCTASE 2"/>
    <property type="match status" value="1"/>
</dbReference>
<dbReference type="SUPFAM" id="SSF50692">
    <property type="entry name" value="ADC-like"/>
    <property type="match status" value="1"/>
</dbReference>
<dbReference type="GO" id="GO:0030151">
    <property type="term" value="F:molybdenum ion binding"/>
    <property type="evidence" value="ECO:0007669"/>
    <property type="project" value="TreeGrafter"/>
</dbReference>
<organism evidence="10 11">
    <name type="scientific">Pseudoroseicyclus tamaricis</name>
    <dbReference type="NCBI Taxonomy" id="2705421"/>
    <lineage>
        <taxon>Bacteria</taxon>
        <taxon>Pseudomonadati</taxon>
        <taxon>Pseudomonadota</taxon>
        <taxon>Alphaproteobacteria</taxon>
        <taxon>Rhodobacterales</taxon>
        <taxon>Paracoccaceae</taxon>
        <taxon>Pseudoroseicyclus</taxon>
    </lineage>
</organism>
<dbReference type="Pfam" id="PF18364">
    <property type="entry name" value="Molybdopterin_N"/>
    <property type="match status" value="1"/>
</dbReference>
<dbReference type="Gene3D" id="3.40.228.10">
    <property type="entry name" value="Dimethylsulfoxide Reductase, domain 2"/>
    <property type="match status" value="1"/>
</dbReference>
<dbReference type="Gene3D" id="3.40.50.740">
    <property type="match status" value="1"/>
</dbReference>
<dbReference type="SUPFAM" id="SSF53706">
    <property type="entry name" value="Formate dehydrogenase/DMSO reductase, domains 1-3"/>
    <property type="match status" value="1"/>
</dbReference>
<evidence type="ECO:0000259" key="8">
    <source>
        <dbReference type="Pfam" id="PF01568"/>
    </source>
</evidence>
<dbReference type="PANTHER" id="PTHR43742">
    <property type="entry name" value="TRIMETHYLAMINE-N-OXIDE REDUCTASE"/>
    <property type="match status" value="1"/>
</dbReference>
<dbReference type="GO" id="GO:0009061">
    <property type="term" value="P:anaerobic respiration"/>
    <property type="evidence" value="ECO:0007669"/>
    <property type="project" value="TreeGrafter"/>
</dbReference>
<reference evidence="10 11" key="1">
    <citation type="submission" date="2020-02" db="EMBL/GenBank/DDBJ databases">
        <title>Pseudoroseicyclus tamarix, sp. nov., isolated from offshore sediment of a Tamarix chinensis forest.</title>
        <authorList>
            <person name="Gai Y."/>
        </authorList>
    </citation>
    <scope>NUCLEOTIDE SEQUENCE [LARGE SCALE GENOMIC DNA]</scope>
    <source>
        <strain evidence="10 11">CLL3-39</strain>
    </source>
</reference>
<evidence type="ECO:0000256" key="5">
    <source>
        <dbReference type="ARBA" id="ARBA00023002"/>
    </source>
</evidence>
<evidence type="ECO:0000259" key="9">
    <source>
        <dbReference type="Pfam" id="PF18364"/>
    </source>
</evidence>
<evidence type="ECO:0000256" key="3">
    <source>
        <dbReference type="ARBA" id="ARBA00022505"/>
    </source>
</evidence>
<accession>A0A6B2JY93</accession>
<keyword evidence="11" id="KW-1185">Reference proteome</keyword>
<dbReference type="GO" id="GO:0016491">
    <property type="term" value="F:oxidoreductase activity"/>
    <property type="evidence" value="ECO:0007669"/>
    <property type="project" value="UniProtKB-KW"/>
</dbReference>
<dbReference type="InterPro" id="IPR041460">
    <property type="entry name" value="Molybdopterin_N"/>
</dbReference>
<protein>
    <submittedName>
        <fullName evidence="10">Molybdopterin-dependent oxidoreductase</fullName>
    </submittedName>
</protein>
<gene>
    <name evidence="10" type="ORF">GZA08_09840</name>
</gene>
<dbReference type="InterPro" id="IPR006657">
    <property type="entry name" value="MoPterin_dinucl-bd_dom"/>
</dbReference>
<dbReference type="Proteomes" id="UP000474757">
    <property type="component" value="Unassembled WGS sequence"/>
</dbReference>
<dbReference type="Pfam" id="PF00384">
    <property type="entry name" value="Molybdopterin"/>
    <property type="match status" value="1"/>
</dbReference>
<evidence type="ECO:0000256" key="6">
    <source>
        <dbReference type="SAM" id="MobiDB-lite"/>
    </source>
</evidence>
<feature type="domain" description="Molybdopterin oxidoreductase N-terminal" evidence="9">
    <location>
        <begin position="10"/>
        <end position="49"/>
    </location>
</feature>
<comment type="cofactor">
    <cofactor evidence="1">
        <name>Mo-bis(molybdopterin guanine dinucleotide)</name>
        <dbReference type="ChEBI" id="CHEBI:60539"/>
    </cofactor>
</comment>
<dbReference type="Gene3D" id="2.40.40.20">
    <property type="match status" value="1"/>
</dbReference>
<evidence type="ECO:0000313" key="10">
    <source>
        <dbReference type="EMBL" id="NDV01264.1"/>
    </source>
</evidence>
<dbReference type="InterPro" id="IPR050612">
    <property type="entry name" value="Prok_Mopterin_Oxidored"/>
</dbReference>
<evidence type="ECO:0000256" key="4">
    <source>
        <dbReference type="ARBA" id="ARBA00022723"/>
    </source>
</evidence>
<dbReference type="CDD" id="cd02793">
    <property type="entry name" value="MopB_CT_DMSOR-BSOR-TMAOR"/>
    <property type="match status" value="1"/>
</dbReference>
<keyword evidence="5" id="KW-0560">Oxidoreductase</keyword>
<dbReference type="InterPro" id="IPR006656">
    <property type="entry name" value="Mopterin_OxRdtase"/>
</dbReference>
<dbReference type="GO" id="GO:0030288">
    <property type="term" value="C:outer membrane-bounded periplasmic space"/>
    <property type="evidence" value="ECO:0007669"/>
    <property type="project" value="TreeGrafter"/>
</dbReference>
<dbReference type="EMBL" id="JAAGAB010000002">
    <property type="protein sequence ID" value="NDV01264.1"/>
    <property type="molecule type" value="Genomic_DNA"/>
</dbReference>
<evidence type="ECO:0000256" key="1">
    <source>
        <dbReference type="ARBA" id="ARBA00001942"/>
    </source>
</evidence>
<dbReference type="GO" id="GO:0009055">
    <property type="term" value="F:electron transfer activity"/>
    <property type="evidence" value="ECO:0007669"/>
    <property type="project" value="TreeGrafter"/>
</dbReference>
<keyword evidence="3" id="KW-0500">Molybdenum</keyword>
<comment type="caution">
    <text evidence="10">The sequence shown here is derived from an EMBL/GenBank/DDBJ whole genome shotgun (WGS) entry which is preliminary data.</text>
</comment>
<evidence type="ECO:0000259" key="7">
    <source>
        <dbReference type="Pfam" id="PF00384"/>
    </source>
</evidence>
<dbReference type="Pfam" id="PF01568">
    <property type="entry name" value="Molydop_binding"/>
    <property type="match status" value="1"/>
</dbReference>
<dbReference type="InterPro" id="IPR009010">
    <property type="entry name" value="Asp_de-COase-like_dom_sf"/>
</dbReference>
<name>A0A6B2JY93_9RHOB</name>
<sequence>MTDTSHLPLSASHWGAFRAEVAEGKVVKIHPFEHDPRPSRMNEAWPEMLDAPLRVTQPVVRQGWLDGDGGAARGDDTYVEVSWDEALDLVAGEIGRVRETHGNAALFGGSYGWSSAGRLHHARTLVRRFFGAIGGFVDQETNYSYGAAMAFLPRIVGQGMIGSSVTSLASIKAECDIFLAFGGLPAKNWEIQSGGVGEHVYDSFMGGATGGPRCINISPYRKDVEDRFGAEWLPVRPNSDAALMMALTQVIVAEGKADTDFLARYTSGHEGYLAYLAGESDGVAKTPEWAAELTGIEAARIRKLARDLPGKRVMVAANWSLQRARHGEQPYWAAIALASVLGQVGLPGGGFAFGYGSSNAMGNPNYRTPLFGLPTLGNPTGQSIPCARVSDMLLNPGAEYRYDGETRTYPEVKLVYWAGGNPFHHHQDLNRLREAFRQPETIIVNEGYWTATARHADIVLPTTVTLERDDIGGASRDRYMLAMHKLVEPNAGARDDYAIFADLAERLGQGEAFTEGKRPADWLAQTWGKISDTLAARGINPPSFEEFWAQGYLKMPKPAEDYVMLADFRADPEAHPLHTPSGKIELYSAQAAAEPGQTGHPVWLDPEEWLGAATAEAPLHLLSPQPARKLHGQMDFSAPSREGKVQDRECLQINPADAAARGIAEGDALRVFNARGACLAIAKFDDGVMPGVVLLPTGATYDPDGALDRNSNPNVLTRDIGSSELGQGCAAQSCLVQVERYPEPLPPLRVTRPPQIKTRKTA</sequence>
<feature type="domain" description="Molybdopterin oxidoreductase" evidence="7">
    <location>
        <begin position="54"/>
        <end position="506"/>
    </location>
</feature>
<proteinExistence type="inferred from homology"/>
<feature type="region of interest" description="Disordered" evidence="6">
    <location>
        <begin position="743"/>
        <end position="762"/>
    </location>
</feature>
<keyword evidence="4" id="KW-0479">Metal-binding</keyword>
<evidence type="ECO:0000256" key="2">
    <source>
        <dbReference type="ARBA" id="ARBA00010312"/>
    </source>
</evidence>
<dbReference type="RefSeq" id="WP_163892822.1">
    <property type="nucleotide sequence ID" value="NZ_JAAFYS010000002.1"/>
</dbReference>
<dbReference type="GO" id="GO:0043546">
    <property type="term" value="F:molybdopterin cofactor binding"/>
    <property type="evidence" value="ECO:0007669"/>
    <property type="project" value="InterPro"/>
</dbReference>
<dbReference type="AlphaFoldDB" id="A0A6B2JY93"/>
<dbReference type="Gene3D" id="3.90.55.10">
    <property type="entry name" value="Dimethylsulfoxide Reductase, domain 3"/>
    <property type="match status" value="1"/>
</dbReference>
<feature type="domain" description="Molybdopterin dinucleotide-binding" evidence="8">
    <location>
        <begin position="619"/>
        <end position="734"/>
    </location>
</feature>
<comment type="similarity">
    <text evidence="2">Belongs to the prokaryotic molybdopterin-containing oxidoreductase family.</text>
</comment>
<evidence type="ECO:0000313" key="11">
    <source>
        <dbReference type="Proteomes" id="UP000474757"/>
    </source>
</evidence>
<dbReference type="InterPro" id="IPR041954">
    <property type="entry name" value="CT_DMSOR/BSOR/TMAOR"/>
</dbReference>